<dbReference type="PRINTS" id="PR00419">
    <property type="entry name" value="ADXRDTASE"/>
</dbReference>
<dbReference type="SUPFAM" id="SSF51905">
    <property type="entry name" value="FAD/NAD(P)-binding domain"/>
    <property type="match status" value="1"/>
</dbReference>
<dbReference type="PANTHER" id="PTHR42842">
    <property type="entry name" value="FAD/NAD(P)-BINDING OXIDOREDUCTASE"/>
    <property type="match status" value="1"/>
</dbReference>
<evidence type="ECO:0000313" key="3">
    <source>
        <dbReference type="EMBL" id="BAX80901.1"/>
    </source>
</evidence>
<evidence type="ECO:0000313" key="4">
    <source>
        <dbReference type="Proteomes" id="UP000218267"/>
    </source>
</evidence>
<dbReference type="InterPro" id="IPR002938">
    <property type="entry name" value="FAD-bd"/>
</dbReference>
<dbReference type="PIRSF" id="PIRSF038984">
    <property type="entry name" value="FAD_binding_protein"/>
    <property type="match status" value="1"/>
</dbReference>
<dbReference type="RefSeq" id="WP_096429738.1">
    <property type="nucleotide sequence ID" value="NZ_AP018042.1"/>
</dbReference>
<evidence type="ECO:0000259" key="2">
    <source>
        <dbReference type="Pfam" id="PF21688"/>
    </source>
</evidence>
<dbReference type="InterPro" id="IPR049516">
    <property type="entry name" value="FAD-depend_C"/>
</dbReference>
<organism evidence="3 4">
    <name type="scientific">Labilibaculum antarcticum</name>
    <dbReference type="NCBI Taxonomy" id="1717717"/>
    <lineage>
        <taxon>Bacteria</taxon>
        <taxon>Pseudomonadati</taxon>
        <taxon>Bacteroidota</taxon>
        <taxon>Bacteroidia</taxon>
        <taxon>Marinilabiliales</taxon>
        <taxon>Marinifilaceae</taxon>
        <taxon>Labilibaculum</taxon>
    </lineage>
</organism>
<accession>A0A1Y1CNR2</accession>
<dbReference type="Pfam" id="PF21688">
    <property type="entry name" value="FAD-depend_C"/>
    <property type="match status" value="1"/>
</dbReference>
<dbReference type="InterPro" id="IPR028348">
    <property type="entry name" value="FAD-binding_protein"/>
</dbReference>
<reference evidence="3 4" key="1">
    <citation type="journal article" date="2018" name="Mar. Genomics">
        <title>Complete genome sequence of Marinifilaceae bacterium strain SPP2, isolated from the Antarctic marine sediment.</title>
        <authorList>
            <person name="Watanabe M."/>
            <person name="Kojima H."/>
            <person name="Fukui M."/>
        </authorList>
    </citation>
    <scope>NUCLEOTIDE SEQUENCE [LARGE SCALE GENOMIC DNA]</scope>
    <source>
        <strain evidence="3 4">SPP2</strain>
    </source>
</reference>
<keyword evidence="4" id="KW-1185">Reference proteome</keyword>
<dbReference type="Gene3D" id="3.30.70.2700">
    <property type="match status" value="1"/>
</dbReference>
<evidence type="ECO:0000259" key="1">
    <source>
        <dbReference type="Pfam" id="PF01494"/>
    </source>
</evidence>
<dbReference type="Pfam" id="PF01494">
    <property type="entry name" value="FAD_binding_3"/>
    <property type="match status" value="1"/>
</dbReference>
<dbReference type="KEGG" id="mbas:ALGA_2583"/>
<dbReference type="PANTHER" id="PTHR42842:SF3">
    <property type="entry name" value="FAD_NAD(P)-BINDING OXIDOREDUCTASE FAMILY PROTEIN"/>
    <property type="match status" value="1"/>
</dbReference>
<dbReference type="Proteomes" id="UP000218267">
    <property type="component" value="Chromosome"/>
</dbReference>
<dbReference type="AlphaFoldDB" id="A0A1Y1CNR2"/>
<protein>
    <submittedName>
        <fullName evidence="3">FAD-binding protein</fullName>
    </submittedName>
</protein>
<proteinExistence type="predicted"/>
<dbReference type="EMBL" id="AP018042">
    <property type="protein sequence ID" value="BAX80901.1"/>
    <property type="molecule type" value="Genomic_DNA"/>
</dbReference>
<gene>
    <name evidence="3" type="ORF">ALGA_2583</name>
</gene>
<dbReference type="GO" id="GO:0071949">
    <property type="term" value="F:FAD binding"/>
    <property type="evidence" value="ECO:0007669"/>
    <property type="project" value="InterPro"/>
</dbReference>
<feature type="domain" description="FAD-binding" evidence="1">
    <location>
        <begin position="84"/>
        <end position="117"/>
    </location>
</feature>
<dbReference type="InterPro" id="IPR036188">
    <property type="entry name" value="FAD/NAD-bd_sf"/>
</dbReference>
<dbReference type="Gene3D" id="3.50.50.60">
    <property type="entry name" value="FAD/NAD(P)-binding domain"/>
    <property type="match status" value="2"/>
</dbReference>
<reference evidence="4" key="2">
    <citation type="journal article" date="2020" name="Antonie Van Leeuwenhoek">
        <title>Labilibaculum antarcticum sp. nov., a novel facultative anaerobic, psychrotorelant bacterium isolated from marine sediment of Antarctica.</title>
        <authorList>
            <person name="Watanabe M."/>
            <person name="Kojima H."/>
            <person name="Fukui M."/>
        </authorList>
    </citation>
    <scope>NUCLEOTIDE SEQUENCE [LARGE SCALE GENOMIC DNA]</scope>
    <source>
        <strain evidence="4">SPP2</strain>
    </source>
</reference>
<dbReference type="OrthoDB" id="9772594at2"/>
<sequence>MISELDIVLSPRDASDEKYYKPILAKKIGVTSAQINGIKILRKSVDARRRNILINLRFQVACDEELPQSEDSQFEYSNVEGKKKVIVVGAGPAGLFAALHLIELGYQPIILERGKSVEDRKKDLGELHRTRNVDPDSNYSFGEGGAGTFSDGKLYTRSKKRGDLKKILKVLHFHGAQDDILFDAHPHIGTDVLPKVIVRIRENILKAGGQVHFLTKVIEYILEGDKICGVVTEDGKKIVGEGVILATGHSARDVYRKLDEQGIELEAKSFAMGVRIEHSQELIDQIQYHNPNGRGEYLPAASYSFVQQVEERGVYSFCMCPGGVIVPAATGDRQQVVNGMSSSNRNTAFANAGMAVEIRSQDLKSYQQYGSLAGLHFQEELEERAFIEGGENLTAPAQRMNDFVNGRKSTSLPKTSYHLGIVSSPMHEWLPDHIKFRLQEAFKAFGRKSNGFLTNEAVILGVESRTSSPVRIPRERESFQHIRIKGLFPCGEGAGYAGGIVSAAMDGEQCADAFKRYMALEE</sequence>
<name>A0A1Y1CNR2_9BACT</name>
<feature type="domain" description="FAD-dependent protein C-terminal" evidence="2">
    <location>
        <begin position="269"/>
        <end position="466"/>
    </location>
</feature>